<evidence type="ECO:0000313" key="2">
    <source>
        <dbReference type="Proteomes" id="UP001239019"/>
    </source>
</evidence>
<accession>A0ABU0W5H0</accession>
<organism evidence="1 2">
    <name type="scientific">Natronospira bacteriovora</name>
    <dbReference type="NCBI Taxonomy" id="3069753"/>
    <lineage>
        <taxon>Bacteria</taxon>
        <taxon>Pseudomonadati</taxon>
        <taxon>Pseudomonadota</taxon>
        <taxon>Gammaproteobacteria</taxon>
        <taxon>Natronospirales</taxon>
        <taxon>Natronospiraceae</taxon>
        <taxon>Natronospira</taxon>
    </lineage>
</organism>
<comment type="caution">
    <text evidence="1">The sequence shown here is derived from an EMBL/GenBank/DDBJ whole genome shotgun (WGS) entry which is preliminary data.</text>
</comment>
<sequence length="78" mass="9076">MTDPIVRETWEAIRYNLGLPADASADQILRRIEDLRWLERSVKKALRKSLKPESIGYYDHLRGNDGCPDCRSEKEQDS</sequence>
<name>A0ABU0W5H0_9GAMM</name>
<keyword evidence="2" id="KW-1185">Reference proteome</keyword>
<protein>
    <submittedName>
        <fullName evidence="1">Uncharacterized protein</fullName>
    </submittedName>
</protein>
<dbReference type="EMBL" id="JAVDDT010000002">
    <property type="protein sequence ID" value="MDQ2069273.1"/>
    <property type="molecule type" value="Genomic_DNA"/>
</dbReference>
<reference evidence="1 2" key="1">
    <citation type="submission" date="2023-08" db="EMBL/GenBank/DDBJ databases">
        <title>Whole-genome sequencing of halo(alkali)philic microorganisms from hypersaline lakes.</title>
        <authorList>
            <person name="Sorokin D.Y."/>
            <person name="Abbas B."/>
            <person name="Merkel A.Y."/>
        </authorList>
    </citation>
    <scope>NUCLEOTIDE SEQUENCE [LARGE SCALE GENOMIC DNA]</scope>
    <source>
        <strain evidence="1 2">AB-CW4</strain>
    </source>
</reference>
<dbReference type="RefSeq" id="WP_306727757.1">
    <property type="nucleotide sequence ID" value="NZ_JAVDDT010000002.1"/>
</dbReference>
<evidence type="ECO:0000313" key="1">
    <source>
        <dbReference type="EMBL" id="MDQ2069273.1"/>
    </source>
</evidence>
<dbReference type="Proteomes" id="UP001239019">
    <property type="component" value="Unassembled WGS sequence"/>
</dbReference>
<proteinExistence type="predicted"/>
<gene>
    <name evidence="1" type="ORF">RBH19_05265</name>
</gene>